<organism evidence="4 5">
    <name type="scientific">Parageobacillus thermoglucosidasius</name>
    <name type="common">Geobacillus thermoglucosidasius</name>
    <dbReference type="NCBI Taxonomy" id="1426"/>
    <lineage>
        <taxon>Bacteria</taxon>
        <taxon>Bacillati</taxon>
        <taxon>Bacillota</taxon>
        <taxon>Bacilli</taxon>
        <taxon>Bacillales</taxon>
        <taxon>Anoxybacillaceae</taxon>
        <taxon>Parageobacillus</taxon>
    </lineage>
</organism>
<dbReference type="RefSeq" id="WP_064550551.1">
    <property type="nucleotide sequence ID" value="NZ_LXMA01000005.1"/>
</dbReference>
<feature type="domain" description="Methyltransferase small" evidence="3">
    <location>
        <begin position="27"/>
        <end position="196"/>
    </location>
</feature>
<keyword evidence="2 4" id="KW-0808">Transferase</keyword>
<dbReference type="InterPro" id="IPR046977">
    <property type="entry name" value="RsmC/RlmG"/>
</dbReference>
<name>A0A1B7KV87_PARTM</name>
<protein>
    <submittedName>
        <fullName evidence="4">16S rRNA methyltransferase</fullName>
    </submittedName>
</protein>
<dbReference type="Gene3D" id="3.40.50.150">
    <property type="entry name" value="Vaccinia Virus protein VP39"/>
    <property type="match status" value="1"/>
</dbReference>
<evidence type="ECO:0000259" key="3">
    <source>
        <dbReference type="Pfam" id="PF05175"/>
    </source>
</evidence>
<dbReference type="OrthoDB" id="9764961at2"/>
<sequence length="200" mass="22520">MSEHYYSPTPSSESNPHTWTFTLRGHELTFTTDSGVFSKREVDFGTRLLIETFEEPDVDGDFLDVGCGYGPIGLAIAKSFPDRHVDMIDINKRALELANENKRANHIANTSIYESDLFERVGDKKFAAILTNPPIRAGKRVVYAIFEQSAAHLYPNGELWVVIQKKQGAPSALKKLQEIFSCVEVVTKKKGYYIIKSKKC</sequence>
<gene>
    <name evidence="4" type="ORF">A7K69_17245</name>
</gene>
<dbReference type="GO" id="GO:0008757">
    <property type="term" value="F:S-adenosylmethionine-dependent methyltransferase activity"/>
    <property type="evidence" value="ECO:0007669"/>
    <property type="project" value="InterPro"/>
</dbReference>
<dbReference type="GO" id="GO:0032259">
    <property type="term" value="P:methylation"/>
    <property type="evidence" value="ECO:0007669"/>
    <property type="project" value="UniProtKB-KW"/>
</dbReference>
<evidence type="ECO:0000256" key="2">
    <source>
        <dbReference type="ARBA" id="ARBA00022679"/>
    </source>
</evidence>
<dbReference type="PANTHER" id="PTHR47816:SF4">
    <property type="entry name" value="RIBOSOMAL RNA SMALL SUBUNIT METHYLTRANSFERASE C"/>
    <property type="match status" value="1"/>
</dbReference>
<dbReference type="AlphaFoldDB" id="A0A1B7KV87"/>
<proteinExistence type="predicted"/>
<evidence type="ECO:0000313" key="4">
    <source>
        <dbReference type="EMBL" id="OAT73926.1"/>
    </source>
</evidence>
<dbReference type="InterPro" id="IPR029063">
    <property type="entry name" value="SAM-dependent_MTases_sf"/>
</dbReference>
<dbReference type="Pfam" id="PF05175">
    <property type="entry name" value="MTS"/>
    <property type="match status" value="1"/>
</dbReference>
<dbReference type="CDD" id="cd02440">
    <property type="entry name" value="AdoMet_MTases"/>
    <property type="match status" value="1"/>
</dbReference>
<comment type="caution">
    <text evidence="4">The sequence shown here is derived from an EMBL/GenBank/DDBJ whole genome shotgun (WGS) entry which is preliminary data.</text>
</comment>
<evidence type="ECO:0000313" key="5">
    <source>
        <dbReference type="Proteomes" id="UP000078290"/>
    </source>
</evidence>
<dbReference type="InterPro" id="IPR007848">
    <property type="entry name" value="Small_mtfrase_dom"/>
</dbReference>
<dbReference type="Proteomes" id="UP000078290">
    <property type="component" value="Unassembled WGS sequence"/>
</dbReference>
<dbReference type="SUPFAM" id="SSF53335">
    <property type="entry name" value="S-adenosyl-L-methionine-dependent methyltransferases"/>
    <property type="match status" value="1"/>
</dbReference>
<accession>A0A1B7KV87</accession>
<dbReference type="EMBL" id="LXMA01000005">
    <property type="protein sequence ID" value="OAT73926.1"/>
    <property type="molecule type" value="Genomic_DNA"/>
</dbReference>
<reference evidence="5" key="1">
    <citation type="submission" date="2016-05" db="EMBL/GenBank/DDBJ databases">
        <authorList>
            <person name="Wang W."/>
            <person name="Zhu L."/>
        </authorList>
    </citation>
    <scope>NUCLEOTIDE SEQUENCE [LARGE SCALE GENOMIC DNA]</scope>
    <source>
        <strain evidence="5">W-2</strain>
    </source>
</reference>
<dbReference type="PANTHER" id="PTHR47816">
    <property type="entry name" value="RIBOSOMAL RNA SMALL SUBUNIT METHYLTRANSFERASE C"/>
    <property type="match status" value="1"/>
</dbReference>
<evidence type="ECO:0000256" key="1">
    <source>
        <dbReference type="ARBA" id="ARBA00022603"/>
    </source>
</evidence>
<keyword evidence="1 4" id="KW-0489">Methyltransferase</keyword>